<keyword evidence="9" id="KW-1208">Phospholipid metabolism</keyword>
<dbReference type="Pfam" id="PF01553">
    <property type="entry name" value="Acyltransferase"/>
    <property type="match status" value="1"/>
</dbReference>
<evidence type="ECO:0000313" key="13">
    <source>
        <dbReference type="Proteomes" id="UP000019678"/>
    </source>
</evidence>
<evidence type="ECO:0000313" key="12">
    <source>
        <dbReference type="EMBL" id="EYF07569.1"/>
    </source>
</evidence>
<dbReference type="eggNOG" id="COG0204">
    <property type="taxonomic scope" value="Bacteria"/>
</dbReference>
<dbReference type="SUPFAM" id="SSF69593">
    <property type="entry name" value="Glycerol-3-phosphate (1)-acyltransferase"/>
    <property type="match status" value="1"/>
</dbReference>
<comment type="pathway">
    <text evidence="2">Phospholipid metabolism; CDP-diacylglycerol biosynthesis; CDP-diacylglycerol from sn-glycerol 3-phosphate: step 2/3.</text>
</comment>
<evidence type="ECO:0000256" key="3">
    <source>
        <dbReference type="ARBA" id="ARBA00005189"/>
    </source>
</evidence>
<evidence type="ECO:0000256" key="6">
    <source>
        <dbReference type="ARBA" id="ARBA00016139"/>
    </source>
</evidence>
<evidence type="ECO:0000256" key="1">
    <source>
        <dbReference type="ARBA" id="ARBA00001141"/>
    </source>
</evidence>
<keyword evidence="13" id="KW-1185">Reference proteome</keyword>
<dbReference type="PANTHER" id="PTHR10434">
    <property type="entry name" value="1-ACYL-SN-GLYCEROL-3-PHOSPHATE ACYLTRANSFERASE"/>
    <property type="match status" value="1"/>
</dbReference>
<evidence type="ECO:0000256" key="10">
    <source>
        <dbReference type="SAM" id="MobiDB-lite"/>
    </source>
</evidence>
<dbReference type="RefSeq" id="WP_231511181.1">
    <property type="nucleotide sequence ID" value="NZ_ASRX01000009.1"/>
</dbReference>
<dbReference type="InterPro" id="IPR004552">
    <property type="entry name" value="AGP_acyltrans"/>
</dbReference>
<organism evidence="12 13">
    <name type="scientific">Chondromyces apiculatus DSM 436</name>
    <dbReference type="NCBI Taxonomy" id="1192034"/>
    <lineage>
        <taxon>Bacteria</taxon>
        <taxon>Pseudomonadati</taxon>
        <taxon>Myxococcota</taxon>
        <taxon>Polyangia</taxon>
        <taxon>Polyangiales</taxon>
        <taxon>Polyangiaceae</taxon>
        <taxon>Chondromyces</taxon>
    </lineage>
</organism>
<dbReference type="STRING" id="1192034.CAP_8692"/>
<keyword evidence="7 9" id="KW-0808">Transferase</keyword>
<dbReference type="EMBL" id="ASRX01000009">
    <property type="protein sequence ID" value="EYF07569.1"/>
    <property type="molecule type" value="Genomic_DNA"/>
</dbReference>
<dbReference type="CDD" id="cd07989">
    <property type="entry name" value="LPLAT_AGPAT-like"/>
    <property type="match status" value="1"/>
</dbReference>
<comment type="domain">
    <text evidence="9">The HXXXXD motif is essential for acyltransferase activity and may constitute the binding site for the phosphate moiety of the glycerol-3-phosphate.</text>
</comment>
<keyword evidence="9" id="KW-0444">Lipid biosynthesis</keyword>
<evidence type="ECO:0000256" key="2">
    <source>
        <dbReference type="ARBA" id="ARBA00004728"/>
    </source>
</evidence>
<comment type="caution">
    <text evidence="12">The sequence shown here is derived from an EMBL/GenBank/DDBJ whole genome shotgun (WGS) entry which is preliminary data.</text>
</comment>
<accession>A0A017TEC5</accession>
<comment type="catalytic activity">
    <reaction evidence="1 9">
        <text>a 1-acyl-sn-glycero-3-phosphate + an acyl-CoA = a 1,2-diacyl-sn-glycero-3-phosphate + CoA</text>
        <dbReference type="Rhea" id="RHEA:19709"/>
        <dbReference type="ChEBI" id="CHEBI:57287"/>
        <dbReference type="ChEBI" id="CHEBI:57970"/>
        <dbReference type="ChEBI" id="CHEBI:58342"/>
        <dbReference type="ChEBI" id="CHEBI:58608"/>
        <dbReference type="EC" id="2.3.1.51"/>
    </reaction>
</comment>
<keyword evidence="9" id="KW-0594">Phospholipid biosynthesis</keyword>
<keyword evidence="8 9" id="KW-0012">Acyltransferase</keyword>
<dbReference type="AlphaFoldDB" id="A0A017TEC5"/>
<evidence type="ECO:0000259" key="11">
    <source>
        <dbReference type="SMART" id="SM00563"/>
    </source>
</evidence>
<reference evidence="12 13" key="1">
    <citation type="submission" date="2013-05" db="EMBL/GenBank/DDBJ databases">
        <title>Genome assembly of Chondromyces apiculatus DSM 436.</title>
        <authorList>
            <person name="Sharma G."/>
            <person name="Khatri I."/>
            <person name="Kaur C."/>
            <person name="Mayilraj S."/>
            <person name="Subramanian S."/>
        </authorList>
    </citation>
    <scope>NUCLEOTIDE SEQUENCE [LARGE SCALE GENOMIC DNA]</scope>
    <source>
        <strain evidence="12 13">DSM 436</strain>
    </source>
</reference>
<dbReference type="InterPro" id="IPR002123">
    <property type="entry name" value="Plipid/glycerol_acylTrfase"/>
</dbReference>
<dbReference type="PANTHER" id="PTHR10434:SF66">
    <property type="entry name" value="PHOSPHOLIPID_GLYCEROL ACYLTRANSFERASE DOMAIN-CONTAINING PROTEIN"/>
    <property type="match status" value="1"/>
</dbReference>
<comment type="similarity">
    <text evidence="4 9">Belongs to the 1-acyl-sn-glycerol-3-phosphate acyltransferase family.</text>
</comment>
<feature type="domain" description="Phospholipid/glycerol acyltransferase" evidence="11">
    <location>
        <begin position="77"/>
        <end position="192"/>
    </location>
</feature>
<keyword evidence="9" id="KW-0443">Lipid metabolism</keyword>
<dbReference type="GO" id="GO:0016020">
    <property type="term" value="C:membrane"/>
    <property type="evidence" value="ECO:0007669"/>
    <property type="project" value="InterPro"/>
</dbReference>
<dbReference type="SMART" id="SM00563">
    <property type="entry name" value="PlsC"/>
    <property type="match status" value="1"/>
</dbReference>
<gene>
    <name evidence="12" type="ORF">CAP_8692</name>
</gene>
<dbReference type="NCBIfam" id="TIGR00530">
    <property type="entry name" value="AGP_acyltrn"/>
    <property type="match status" value="1"/>
</dbReference>
<dbReference type="EC" id="2.3.1.51" evidence="5 9"/>
<dbReference type="GO" id="GO:0006654">
    <property type="term" value="P:phosphatidic acid biosynthetic process"/>
    <property type="evidence" value="ECO:0007669"/>
    <property type="project" value="TreeGrafter"/>
</dbReference>
<dbReference type="GO" id="GO:0016024">
    <property type="term" value="P:CDP-diacylglycerol biosynthetic process"/>
    <property type="evidence" value="ECO:0007669"/>
    <property type="project" value="UniProtKB-UniPathway"/>
</dbReference>
<feature type="region of interest" description="Disordered" evidence="10">
    <location>
        <begin position="253"/>
        <end position="275"/>
    </location>
</feature>
<sequence length="275" mass="29595">MPTLMDLKEAWRATRQWVPFVARTVGYGSISLSLGPLTRDHRASLWAMQRWCQSSARGLNIDVHVSGLENVPTSGAFLYCANHQSLLDILVLGSVLPNDYKWAAKRELMKIPFLGWHLQLAGHVPVDRSGGSRAAAQVIGRFEQVLKEGKPLLIFPEGTRSEDGILRPFKSGGFYAAVRAGVPVVPVALEGTHKLMKKGAPDTGDGRMRDVYVRVGAPLQIRAEGKEAVSVADIRDRAHAAVLDLHLSLGGTPPKAAPTGVELPTSAAAEAVAES</sequence>
<dbReference type="UniPathway" id="UPA00557">
    <property type="reaction ID" value="UER00613"/>
</dbReference>
<proteinExistence type="inferred from homology"/>
<name>A0A017TEC5_9BACT</name>
<evidence type="ECO:0000256" key="9">
    <source>
        <dbReference type="RuleBase" id="RU361267"/>
    </source>
</evidence>
<evidence type="ECO:0000256" key="4">
    <source>
        <dbReference type="ARBA" id="ARBA00008655"/>
    </source>
</evidence>
<protein>
    <recommendedName>
        <fullName evidence="6 9">1-acyl-sn-glycerol-3-phosphate acyltransferase</fullName>
        <ecNumber evidence="5 9">2.3.1.51</ecNumber>
    </recommendedName>
</protein>
<dbReference type="GO" id="GO:0003841">
    <property type="term" value="F:1-acylglycerol-3-phosphate O-acyltransferase activity"/>
    <property type="evidence" value="ECO:0007669"/>
    <property type="project" value="UniProtKB-UniRule"/>
</dbReference>
<evidence type="ECO:0000256" key="7">
    <source>
        <dbReference type="ARBA" id="ARBA00022679"/>
    </source>
</evidence>
<evidence type="ECO:0000256" key="8">
    <source>
        <dbReference type="ARBA" id="ARBA00023315"/>
    </source>
</evidence>
<comment type="pathway">
    <text evidence="3">Lipid metabolism.</text>
</comment>
<dbReference type="Proteomes" id="UP000019678">
    <property type="component" value="Unassembled WGS sequence"/>
</dbReference>
<evidence type="ECO:0000256" key="5">
    <source>
        <dbReference type="ARBA" id="ARBA00013211"/>
    </source>
</evidence>